<dbReference type="PANTHER" id="PTHR35176:SF6">
    <property type="entry name" value="HEME OXYGENASE HI_0854-RELATED"/>
    <property type="match status" value="1"/>
</dbReference>
<accession>A0A8J3J6T4</accession>
<evidence type="ECO:0000259" key="2">
    <source>
        <dbReference type="Pfam" id="PF01243"/>
    </source>
</evidence>
<dbReference type="InterPro" id="IPR052019">
    <property type="entry name" value="F420H2_bilvrd_red/Heme_oxyg"/>
</dbReference>
<evidence type="ECO:0000256" key="1">
    <source>
        <dbReference type="ARBA" id="ARBA00023002"/>
    </source>
</evidence>
<sequence>MRWDEFEKACPELAGLARERFTRDQLAILGTLRSDGSVRISPCEVDFAAGDLLFGMMWESRKALDLMRDPRLTVHSVPPNKENPDGDLKLYGTAVPVTDPDARRAFVDAIEARIQWHPPGDYHLYAFDVQRASHVRFSDAEGMRVSRWRPGTEVVTELRPG</sequence>
<dbReference type="RefSeq" id="WP_203664401.1">
    <property type="nucleotide sequence ID" value="NZ_BAAAZM010000004.1"/>
</dbReference>
<dbReference type="GO" id="GO:0070967">
    <property type="term" value="F:coenzyme F420 binding"/>
    <property type="evidence" value="ECO:0007669"/>
    <property type="project" value="TreeGrafter"/>
</dbReference>
<keyword evidence="1" id="KW-0560">Oxidoreductase</keyword>
<dbReference type="PANTHER" id="PTHR35176">
    <property type="entry name" value="HEME OXYGENASE HI_0854-RELATED"/>
    <property type="match status" value="1"/>
</dbReference>
<gene>
    <name evidence="3" type="ORF">Aru02nite_67890</name>
</gene>
<dbReference type="GO" id="GO:0016627">
    <property type="term" value="F:oxidoreductase activity, acting on the CH-CH group of donors"/>
    <property type="evidence" value="ECO:0007669"/>
    <property type="project" value="TreeGrafter"/>
</dbReference>
<dbReference type="SUPFAM" id="SSF50475">
    <property type="entry name" value="FMN-binding split barrel"/>
    <property type="match status" value="1"/>
</dbReference>
<feature type="domain" description="Pyridoxamine 5'-phosphate oxidase N-terminal" evidence="2">
    <location>
        <begin position="17"/>
        <end position="135"/>
    </location>
</feature>
<protein>
    <recommendedName>
        <fullName evidence="2">Pyridoxamine 5'-phosphate oxidase N-terminal domain-containing protein</fullName>
    </recommendedName>
</protein>
<name>A0A8J3J6T4_9ACTN</name>
<evidence type="ECO:0000313" key="3">
    <source>
        <dbReference type="EMBL" id="GID15900.1"/>
    </source>
</evidence>
<reference evidence="3" key="1">
    <citation type="submission" date="2021-01" db="EMBL/GenBank/DDBJ databases">
        <title>Whole genome shotgun sequence of Actinocatenispora rupis NBRC 107355.</title>
        <authorList>
            <person name="Komaki H."/>
            <person name="Tamura T."/>
        </authorList>
    </citation>
    <scope>NUCLEOTIDE SEQUENCE</scope>
    <source>
        <strain evidence="3">NBRC 107355</strain>
    </source>
</reference>
<proteinExistence type="predicted"/>
<dbReference type="Pfam" id="PF01243">
    <property type="entry name" value="PNPOx_N"/>
    <property type="match status" value="1"/>
</dbReference>
<dbReference type="AlphaFoldDB" id="A0A8J3J6T4"/>
<keyword evidence="4" id="KW-1185">Reference proteome</keyword>
<organism evidence="3 4">
    <name type="scientific">Actinocatenispora rupis</name>
    <dbReference type="NCBI Taxonomy" id="519421"/>
    <lineage>
        <taxon>Bacteria</taxon>
        <taxon>Bacillati</taxon>
        <taxon>Actinomycetota</taxon>
        <taxon>Actinomycetes</taxon>
        <taxon>Micromonosporales</taxon>
        <taxon>Micromonosporaceae</taxon>
        <taxon>Actinocatenispora</taxon>
    </lineage>
</organism>
<dbReference type="InterPro" id="IPR012349">
    <property type="entry name" value="Split_barrel_FMN-bd"/>
</dbReference>
<evidence type="ECO:0000313" key="4">
    <source>
        <dbReference type="Proteomes" id="UP000612808"/>
    </source>
</evidence>
<dbReference type="Gene3D" id="2.30.110.10">
    <property type="entry name" value="Electron Transport, Fmn-binding Protein, Chain A"/>
    <property type="match status" value="1"/>
</dbReference>
<dbReference type="GO" id="GO:0005829">
    <property type="term" value="C:cytosol"/>
    <property type="evidence" value="ECO:0007669"/>
    <property type="project" value="TreeGrafter"/>
</dbReference>
<dbReference type="Proteomes" id="UP000612808">
    <property type="component" value="Unassembled WGS sequence"/>
</dbReference>
<dbReference type="InterPro" id="IPR011576">
    <property type="entry name" value="Pyridox_Oxase_N"/>
</dbReference>
<comment type="caution">
    <text evidence="3">The sequence shown here is derived from an EMBL/GenBank/DDBJ whole genome shotgun (WGS) entry which is preliminary data.</text>
</comment>
<dbReference type="EMBL" id="BOMB01000049">
    <property type="protein sequence ID" value="GID15900.1"/>
    <property type="molecule type" value="Genomic_DNA"/>
</dbReference>